<dbReference type="EMBL" id="JADKBR010000015">
    <property type="protein sequence ID" value="MBK8890923.1"/>
    <property type="molecule type" value="Genomic_DNA"/>
</dbReference>
<protein>
    <submittedName>
        <fullName evidence="1">DUF1501 domain-containing protein</fullName>
    </submittedName>
</protein>
<accession>A0A9D7LTK0</accession>
<dbReference type="PANTHER" id="PTHR43737:SF1">
    <property type="entry name" value="DUF1501 DOMAIN-CONTAINING PROTEIN"/>
    <property type="match status" value="1"/>
</dbReference>
<gene>
    <name evidence="1" type="ORF">IPN75_11355</name>
</gene>
<dbReference type="Pfam" id="PF07394">
    <property type="entry name" value="DUF1501"/>
    <property type="match status" value="1"/>
</dbReference>
<dbReference type="PANTHER" id="PTHR43737">
    <property type="entry name" value="BLL7424 PROTEIN"/>
    <property type="match status" value="1"/>
</dbReference>
<comment type="caution">
    <text evidence="1">The sequence shown here is derived from an EMBL/GenBank/DDBJ whole genome shotgun (WGS) entry which is preliminary data.</text>
</comment>
<reference evidence="1" key="1">
    <citation type="submission" date="2020-10" db="EMBL/GenBank/DDBJ databases">
        <title>Connecting structure to function with the recovery of over 1000 high-quality activated sludge metagenome-assembled genomes encoding full-length rRNA genes using long-read sequencing.</title>
        <authorList>
            <person name="Singleton C.M."/>
            <person name="Petriglieri F."/>
            <person name="Kristensen J.M."/>
            <person name="Kirkegaard R.H."/>
            <person name="Michaelsen T.Y."/>
            <person name="Andersen M.H."/>
            <person name="Karst S.M."/>
            <person name="Dueholm M.S."/>
            <person name="Nielsen P.H."/>
            <person name="Albertsen M."/>
        </authorList>
    </citation>
    <scope>NUCLEOTIDE SEQUENCE</scope>
    <source>
        <strain evidence="1">OdNE_18-Q3-R46-58_BAT3C.305</strain>
    </source>
</reference>
<sequence>MERRDFLGLLPAAGLFAWSPQLAFAAADYGRLLVLVELKGGNDGLNMVVPYGNPHYAELRPRLAIRRDQLLQLDGARALHPSLEPLLPMWRSGELAIVESVGYAQPNLSHFRSIGIWDTASGSHEYVHDGWLARVFARQPVPAGYIADGVLVGSSDPGPLTGARAIALSDPAQFRRQSRLAQPSQLEGNAGLRHVLKVESDVLQAATKLNATVVLKTEFPKGTFGDAVRTGCSVVAAGGIAVLRLTLTGFDTHQNQAGTHANLLRQLADGLVALRCGLVELNRWQQTLVMTYSEFGRRAKENQSGGTDHGTAAPHFVLGGRVRGGFHGAPPALDRLDGNGNLPFAVDFRSLYATAIERWWALPGNDLLGAQVRPLDLVRA</sequence>
<dbReference type="InterPro" id="IPR010869">
    <property type="entry name" value="DUF1501"/>
</dbReference>
<dbReference type="AlphaFoldDB" id="A0A9D7LTK0"/>
<evidence type="ECO:0000313" key="2">
    <source>
        <dbReference type="Proteomes" id="UP000808146"/>
    </source>
</evidence>
<proteinExistence type="predicted"/>
<organism evidence="1 2">
    <name type="scientific">Candidatus Dechloromonas phosphorivorans</name>
    <dbReference type="NCBI Taxonomy" id="2899244"/>
    <lineage>
        <taxon>Bacteria</taxon>
        <taxon>Pseudomonadati</taxon>
        <taxon>Pseudomonadota</taxon>
        <taxon>Betaproteobacteria</taxon>
        <taxon>Rhodocyclales</taxon>
        <taxon>Azonexaceae</taxon>
        <taxon>Dechloromonas</taxon>
    </lineage>
</organism>
<dbReference type="Proteomes" id="UP000808146">
    <property type="component" value="Unassembled WGS sequence"/>
</dbReference>
<evidence type="ECO:0000313" key="1">
    <source>
        <dbReference type="EMBL" id="MBK8890923.1"/>
    </source>
</evidence>
<name>A0A9D7LTK0_9RHOO</name>